<dbReference type="EMBL" id="JYIK01000948">
    <property type="protein sequence ID" value="KWX08709.1"/>
    <property type="molecule type" value="Genomic_DNA"/>
</dbReference>
<keyword evidence="4" id="KW-1003">Cell membrane</keyword>
<evidence type="ECO:0000256" key="11">
    <source>
        <dbReference type="ARBA" id="ARBA00023049"/>
    </source>
</evidence>
<comment type="cofactor">
    <cofactor evidence="1">
        <name>Zn(2+)</name>
        <dbReference type="ChEBI" id="CHEBI:29105"/>
    </cofactor>
</comment>
<evidence type="ECO:0000256" key="7">
    <source>
        <dbReference type="ARBA" id="ARBA00022723"/>
    </source>
</evidence>
<keyword evidence="7" id="KW-0479">Metal-binding</keyword>
<evidence type="ECO:0000256" key="13">
    <source>
        <dbReference type="SAM" id="Phobius"/>
    </source>
</evidence>
<dbReference type="GO" id="GO:0046872">
    <property type="term" value="F:metal ion binding"/>
    <property type="evidence" value="ECO:0007669"/>
    <property type="project" value="UniProtKB-KW"/>
</dbReference>
<keyword evidence="8" id="KW-0378">Hydrolase</keyword>
<evidence type="ECO:0000256" key="12">
    <source>
        <dbReference type="ARBA" id="ARBA00023136"/>
    </source>
</evidence>
<dbReference type="CDD" id="cd06158">
    <property type="entry name" value="S2P-M50_like_1"/>
    <property type="match status" value="1"/>
</dbReference>
<comment type="subcellular location">
    <subcellularLocation>
        <location evidence="2">Cell membrane</location>
        <topology evidence="2">Multi-pass membrane protein</topology>
    </subcellularLocation>
</comment>
<dbReference type="AlphaFoldDB" id="A0A132MI56"/>
<evidence type="ECO:0000256" key="1">
    <source>
        <dbReference type="ARBA" id="ARBA00001947"/>
    </source>
</evidence>
<comment type="similarity">
    <text evidence="3">Belongs to the peptidase M50B family.</text>
</comment>
<accession>A0A132MI56</accession>
<organism evidence="14 17">
    <name type="scientific">Carbonactinospora thermoautotrophica</name>
    <dbReference type="NCBI Taxonomy" id="1469144"/>
    <lineage>
        <taxon>Bacteria</taxon>
        <taxon>Bacillati</taxon>
        <taxon>Actinomycetota</taxon>
        <taxon>Actinomycetes</taxon>
        <taxon>Kitasatosporales</taxon>
        <taxon>Carbonactinosporaceae</taxon>
        <taxon>Carbonactinospora</taxon>
    </lineage>
</organism>
<comment type="caution">
    <text evidence="14">The sequence shown here is derived from an EMBL/GenBank/DDBJ whole genome shotgun (WGS) entry which is preliminary data.</text>
</comment>
<feature type="transmembrane region" description="Helical" evidence="13">
    <location>
        <begin position="226"/>
        <end position="246"/>
    </location>
</feature>
<keyword evidence="11" id="KW-0482">Metalloprotease</keyword>
<feature type="transmembrane region" description="Helical" evidence="13">
    <location>
        <begin position="199"/>
        <end position="219"/>
    </location>
</feature>
<feature type="transmembrane region" description="Helical" evidence="13">
    <location>
        <begin position="131"/>
        <end position="152"/>
    </location>
</feature>
<feature type="transmembrane region" description="Helical" evidence="13">
    <location>
        <begin position="44"/>
        <end position="69"/>
    </location>
</feature>
<protein>
    <submittedName>
        <fullName evidence="14">Membrane protein</fullName>
    </submittedName>
</protein>
<dbReference type="InterPro" id="IPR044537">
    <property type="entry name" value="Rip2-like"/>
</dbReference>
<dbReference type="Proteomes" id="UP000070598">
    <property type="component" value="Unassembled WGS sequence"/>
</dbReference>
<feature type="transmembrane region" description="Helical" evidence="13">
    <location>
        <begin position="159"/>
        <end position="179"/>
    </location>
</feature>
<dbReference type="PANTHER" id="PTHR35864:SF1">
    <property type="entry name" value="ZINC METALLOPROTEASE YWHC-RELATED"/>
    <property type="match status" value="1"/>
</dbReference>
<keyword evidence="10 13" id="KW-1133">Transmembrane helix</keyword>
<dbReference type="RefSeq" id="WP_067071189.1">
    <property type="nucleotide sequence ID" value="NZ_CP171739.1"/>
</dbReference>
<evidence type="ECO:0000256" key="6">
    <source>
        <dbReference type="ARBA" id="ARBA00022692"/>
    </source>
</evidence>
<evidence type="ECO:0000313" key="17">
    <source>
        <dbReference type="Proteomes" id="UP000070659"/>
    </source>
</evidence>
<feature type="transmembrane region" description="Helical" evidence="13">
    <location>
        <begin position="20"/>
        <end position="38"/>
    </location>
</feature>
<evidence type="ECO:0000256" key="2">
    <source>
        <dbReference type="ARBA" id="ARBA00004651"/>
    </source>
</evidence>
<evidence type="ECO:0000256" key="9">
    <source>
        <dbReference type="ARBA" id="ARBA00022833"/>
    </source>
</evidence>
<keyword evidence="6 13" id="KW-0812">Transmembrane</keyword>
<keyword evidence="5" id="KW-0645">Protease</keyword>
<evidence type="ECO:0000313" key="16">
    <source>
        <dbReference type="Proteomes" id="UP000070598"/>
    </source>
</evidence>
<dbReference type="InterPro" id="IPR052348">
    <property type="entry name" value="Metallopeptidase_M50B"/>
</dbReference>
<evidence type="ECO:0000256" key="5">
    <source>
        <dbReference type="ARBA" id="ARBA00022670"/>
    </source>
</evidence>
<dbReference type="GO" id="GO:0005886">
    <property type="term" value="C:plasma membrane"/>
    <property type="evidence" value="ECO:0007669"/>
    <property type="project" value="UniProtKB-SubCell"/>
</dbReference>
<evidence type="ECO:0000256" key="3">
    <source>
        <dbReference type="ARBA" id="ARBA00007931"/>
    </source>
</evidence>
<evidence type="ECO:0000313" key="15">
    <source>
        <dbReference type="EMBL" id="KWX08709.1"/>
    </source>
</evidence>
<evidence type="ECO:0000313" key="14">
    <source>
        <dbReference type="EMBL" id="KWW97518.1"/>
    </source>
</evidence>
<evidence type="ECO:0000256" key="10">
    <source>
        <dbReference type="ARBA" id="ARBA00022989"/>
    </source>
</evidence>
<dbReference type="PATRIC" id="fig|1469144.8.peg.167"/>
<proteinExistence type="inferred from homology"/>
<dbReference type="Proteomes" id="UP000070659">
    <property type="component" value="Unassembled WGS sequence"/>
</dbReference>
<dbReference type="PANTHER" id="PTHR35864">
    <property type="entry name" value="ZINC METALLOPROTEASE MJ0611-RELATED"/>
    <property type="match status" value="1"/>
</dbReference>
<sequence>MADLNTTAQQRAARRPSPTFVALVVAFALAGWACWTGWGSPGVAVFLFVVAGWLVSLCLHEFAHAVVAYRSGDRSVAARGYLSLDPLKYSDPLLSFGLPLLFVLLGGIGLPGGAVWVGAIPGRVRHTLVSAAGPLVNVAWAVLLMAAVASAGPSPEREAFWAGVAYLAFLQVTAALLNLLPVPGLDGFGILEPWLPRSWLRVLAPVRAYGYLLLFALLWVPEVNRWFFGTVLGTLLAGGVPVHLIAAGDDLFRFWS</sequence>
<dbReference type="GO" id="GO:0008237">
    <property type="term" value="F:metallopeptidase activity"/>
    <property type="evidence" value="ECO:0007669"/>
    <property type="project" value="UniProtKB-KW"/>
</dbReference>
<gene>
    <name evidence="14" type="ORF">TH66_18045</name>
    <name evidence="15" type="ORF">TR74_13745</name>
</gene>
<name>A0A132MI56_9ACTN</name>
<reference evidence="14 17" key="1">
    <citation type="submission" date="2015-02" db="EMBL/GenBank/DDBJ databases">
        <title>Physiological reanalysis, assessment of diazotrophy, and genome sequences of multiple isolates of Streptomyces thermoautotrophicus.</title>
        <authorList>
            <person name="MacKellar D.C."/>
            <person name="Lieber L."/>
            <person name="Norman J."/>
            <person name="Bolger A."/>
            <person name="Tobin C."/>
            <person name="Murray J.W."/>
            <person name="Prell J."/>
        </authorList>
    </citation>
    <scope>NUCLEOTIDE SEQUENCE [LARGE SCALE GENOMIC DNA]</scope>
    <source>
        <strain evidence="14 17">UBT1</strain>
    </source>
</reference>
<reference evidence="16" key="2">
    <citation type="submission" date="2015-02" db="EMBL/GenBank/DDBJ databases">
        <title>Physiological reanalysis, assessment of diazotrophy, and genome sequences of multiple isolates of Streptomyces thermoautotrophicus.</title>
        <authorList>
            <person name="MacKellar D.C."/>
            <person name="Lieber L."/>
            <person name="Norman J."/>
            <person name="Bolger A."/>
            <person name="Tobin C."/>
            <person name="Murray J.W."/>
            <person name="Friesen M."/>
            <person name="Prell J."/>
        </authorList>
    </citation>
    <scope>NUCLEOTIDE SEQUENCE [LARGE SCALE GENOMIC DNA]</scope>
    <source>
        <strain evidence="16">UBT1</strain>
    </source>
</reference>
<evidence type="ECO:0000256" key="8">
    <source>
        <dbReference type="ARBA" id="ARBA00022801"/>
    </source>
</evidence>
<dbReference type="EMBL" id="JYIJ01000019">
    <property type="protein sequence ID" value="KWW97518.1"/>
    <property type="molecule type" value="Genomic_DNA"/>
</dbReference>
<feature type="transmembrane region" description="Helical" evidence="13">
    <location>
        <begin position="93"/>
        <end position="119"/>
    </location>
</feature>
<keyword evidence="9" id="KW-0862">Zinc</keyword>
<dbReference type="GO" id="GO:0006508">
    <property type="term" value="P:proteolysis"/>
    <property type="evidence" value="ECO:0007669"/>
    <property type="project" value="UniProtKB-KW"/>
</dbReference>
<evidence type="ECO:0000256" key="4">
    <source>
        <dbReference type="ARBA" id="ARBA00022475"/>
    </source>
</evidence>
<keyword evidence="12 13" id="KW-0472">Membrane</keyword>